<evidence type="ECO:0000313" key="1">
    <source>
        <dbReference type="EMBL" id="KAK1570161.1"/>
    </source>
</evidence>
<gene>
    <name evidence="1" type="ORF">LY79DRAFT_570250</name>
</gene>
<dbReference type="GeneID" id="85443375"/>
<name>A0AAD8PM04_9PEZI</name>
<sequence>MCYNISRNCAVAIMDPCSRLRPWNHCQRHFVNFCKVPEYVRCCCCFWGCSNSVENERLKAKILALQVPCRCVSV</sequence>
<organism evidence="1 2">
    <name type="scientific">Colletotrichum navitas</name>
    <dbReference type="NCBI Taxonomy" id="681940"/>
    <lineage>
        <taxon>Eukaryota</taxon>
        <taxon>Fungi</taxon>
        <taxon>Dikarya</taxon>
        <taxon>Ascomycota</taxon>
        <taxon>Pezizomycotina</taxon>
        <taxon>Sordariomycetes</taxon>
        <taxon>Hypocreomycetidae</taxon>
        <taxon>Glomerellales</taxon>
        <taxon>Glomerellaceae</taxon>
        <taxon>Colletotrichum</taxon>
        <taxon>Colletotrichum graminicola species complex</taxon>
    </lineage>
</organism>
<keyword evidence="2" id="KW-1185">Reference proteome</keyword>
<accession>A0AAD8PM04</accession>
<dbReference type="AlphaFoldDB" id="A0AAD8PM04"/>
<reference evidence="1" key="1">
    <citation type="submission" date="2021-06" db="EMBL/GenBank/DDBJ databases">
        <title>Comparative genomics, transcriptomics and evolutionary studies reveal genomic signatures of adaptation to plant cell wall in hemibiotrophic fungi.</title>
        <authorList>
            <consortium name="DOE Joint Genome Institute"/>
            <person name="Baroncelli R."/>
            <person name="Diaz J.F."/>
            <person name="Benocci T."/>
            <person name="Peng M."/>
            <person name="Battaglia E."/>
            <person name="Haridas S."/>
            <person name="Andreopoulos W."/>
            <person name="Labutti K."/>
            <person name="Pangilinan J."/>
            <person name="Floch G.L."/>
            <person name="Makela M.R."/>
            <person name="Henrissat B."/>
            <person name="Grigoriev I.V."/>
            <person name="Crouch J.A."/>
            <person name="De Vries R.P."/>
            <person name="Sukno S.A."/>
            <person name="Thon M.R."/>
        </authorList>
    </citation>
    <scope>NUCLEOTIDE SEQUENCE</scope>
    <source>
        <strain evidence="1">CBS 125086</strain>
    </source>
</reference>
<protein>
    <submittedName>
        <fullName evidence="1">Uncharacterized protein</fullName>
    </submittedName>
</protein>
<proteinExistence type="predicted"/>
<evidence type="ECO:0000313" key="2">
    <source>
        <dbReference type="Proteomes" id="UP001230504"/>
    </source>
</evidence>
<dbReference type="RefSeq" id="XP_060408316.1">
    <property type="nucleotide sequence ID" value="XM_060559135.1"/>
</dbReference>
<dbReference type="Proteomes" id="UP001230504">
    <property type="component" value="Unassembled WGS sequence"/>
</dbReference>
<dbReference type="EMBL" id="JAHLJV010000110">
    <property type="protein sequence ID" value="KAK1570161.1"/>
    <property type="molecule type" value="Genomic_DNA"/>
</dbReference>
<comment type="caution">
    <text evidence="1">The sequence shown here is derived from an EMBL/GenBank/DDBJ whole genome shotgun (WGS) entry which is preliminary data.</text>
</comment>